<feature type="coiled-coil region" evidence="1">
    <location>
        <begin position="340"/>
        <end position="374"/>
    </location>
</feature>
<evidence type="ECO:0000256" key="1">
    <source>
        <dbReference type="SAM" id="Coils"/>
    </source>
</evidence>
<feature type="region of interest" description="Disordered" evidence="2">
    <location>
        <begin position="55"/>
        <end position="76"/>
    </location>
</feature>
<dbReference type="AlphaFoldDB" id="A0A422N655"/>
<feature type="coiled-coil region" evidence="1">
    <location>
        <begin position="109"/>
        <end position="136"/>
    </location>
</feature>
<protein>
    <submittedName>
        <fullName evidence="3">Uncharacterized protein</fullName>
    </submittedName>
</protein>
<dbReference type="EMBL" id="MKGL01000299">
    <property type="protein sequence ID" value="RNF00940.1"/>
    <property type="molecule type" value="Genomic_DNA"/>
</dbReference>
<proteinExistence type="predicted"/>
<name>A0A422N655_TRYRA</name>
<dbReference type="Proteomes" id="UP000283634">
    <property type="component" value="Unassembled WGS sequence"/>
</dbReference>
<evidence type="ECO:0000313" key="3">
    <source>
        <dbReference type="EMBL" id="RNF00940.1"/>
    </source>
</evidence>
<evidence type="ECO:0000313" key="4">
    <source>
        <dbReference type="Proteomes" id="UP000283634"/>
    </source>
</evidence>
<evidence type="ECO:0000256" key="2">
    <source>
        <dbReference type="SAM" id="MobiDB-lite"/>
    </source>
</evidence>
<sequence>MDALHLPRRTRVVDLGLMSREDVIEVAKKQAQGIREKTMRIKALEDLVAQLTGRPAPDVASTGLSPNQSYTGSLPATPAEHRSELALQQAMEEERIAYATEISRNEQLTRELQTQLDTKTAELTALQDKVNVWREKVMLTSRRDQEIIAQLQARLGQLQSTTITAATPAAISPDVLEAAVQEKLSHWKERVKTKMQQDMDRIHELEERLKLIQNKNQSPSKTVADTVQRKHITPSSQLSQQEPHDVFKTQEATHTDMEEAPHQIDEQKKEHVLETIQADKIPIKELHQELQAPRSGSTECNISFETPTDVVHSIGVAAVSELKHLQKNMAFRELSNEQTIHSLTQEVQRLKVELERARREQEEAAGAMETMQCDAAREREEAVATLAQEVQRLKWSWRWARREQEEAADAMETMQCDAARERE</sequence>
<dbReference type="OrthoDB" id="273736at2759"/>
<accession>A0A422N655</accession>
<keyword evidence="4" id="KW-1185">Reference proteome</keyword>
<comment type="caution">
    <text evidence="3">The sequence shown here is derived from an EMBL/GenBank/DDBJ whole genome shotgun (WGS) entry which is preliminary data.</text>
</comment>
<feature type="non-terminal residue" evidence="3">
    <location>
        <position position="423"/>
    </location>
</feature>
<reference evidence="3 4" key="1">
    <citation type="journal article" date="2018" name="BMC Genomics">
        <title>Genomic comparison of Trypanosoma conorhini and Trypanosoma rangeli to Trypanosoma cruzi strains of high and low virulence.</title>
        <authorList>
            <person name="Bradwell K.R."/>
            <person name="Koparde V.N."/>
            <person name="Matveyev A.V."/>
            <person name="Serrano M.G."/>
            <person name="Alves J.M."/>
            <person name="Parikh H."/>
            <person name="Huang B."/>
            <person name="Lee V."/>
            <person name="Espinosa-Alvarez O."/>
            <person name="Ortiz P.A."/>
            <person name="Costa-Martins A.G."/>
            <person name="Teixeira M.M."/>
            <person name="Buck G.A."/>
        </authorList>
    </citation>
    <scope>NUCLEOTIDE SEQUENCE [LARGE SCALE GENOMIC DNA]</scope>
    <source>
        <strain evidence="3 4">AM80</strain>
    </source>
</reference>
<keyword evidence="1" id="KW-0175">Coiled coil</keyword>
<dbReference type="RefSeq" id="XP_029236044.1">
    <property type="nucleotide sequence ID" value="XM_029384136.1"/>
</dbReference>
<gene>
    <name evidence="3" type="ORF">TraAM80_07340</name>
</gene>
<feature type="region of interest" description="Disordered" evidence="2">
    <location>
        <begin position="212"/>
        <end position="245"/>
    </location>
</feature>
<dbReference type="GeneID" id="40331273"/>
<organism evidence="3 4">
    <name type="scientific">Trypanosoma rangeli</name>
    <dbReference type="NCBI Taxonomy" id="5698"/>
    <lineage>
        <taxon>Eukaryota</taxon>
        <taxon>Discoba</taxon>
        <taxon>Euglenozoa</taxon>
        <taxon>Kinetoplastea</taxon>
        <taxon>Metakinetoplastina</taxon>
        <taxon>Trypanosomatida</taxon>
        <taxon>Trypanosomatidae</taxon>
        <taxon>Trypanosoma</taxon>
        <taxon>Herpetosoma</taxon>
    </lineage>
</organism>
<feature type="compositionally biased region" description="Polar residues" evidence="2">
    <location>
        <begin position="62"/>
        <end position="74"/>
    </location>
</feature>
<feature type="compositionally biased region" description="Polar residues" evidence="2">
    <location>
        <begin position="213"/>
        <end position="225"/>
    </location>
</feature>